<keyword evidence="3" id="KW-0547">Nucleotide-binding</keyword>
<name>A0A397HHA7_9GLOM</name>
<evidence type="ECO:0000256" key="4">
    <source>
        <dbReference type="ARBA" id="ARBA00022777"/>
    </source>
</evidence>
<dbReference type="Proteomes" id="UP000266861">
    <property type="component" value="Unassembled WGS sequence"/>
</dbReference>
<keyword evidence="4" id="KW-0418">Kinase</keyword>
<keyword evidence="5" id="KW-0067">ATP-binding</keyword>
<gene>
    <name evidence="7" type="ORF">Glove_350g159</name>
</gene>
<keyword evidence="2" id="KW-0808">Transferase</keyword>
<keyword evidence="8" id="KW-1185">Reference proteome</keyword>
<accession>A0A397HHA7</accession>
<evidence type="ECO:0000259" key="6">
    <source>
        <dbReference type="PROSITE" id="PS50011"/>
    </source>
</evidence>
<feature type="domain" description="Protein kinase" evidence="6">
    <location>
        <begin position="1"/>
        <end position="127"/>
    </location>
</feature>
<evidence type="ECO:0000313" key="7">
    <source>
        <dbReference type="EMBL" id="RHZ60904.1"/>
    </source>
</evidence>
<evidence type="ECO:0000313" key="8">
    <source>
        <dbReference type="Proteomes" id="UP000266861"/>
    </source>
</evidence>
<dbReference type="InterPro" id="IPR000719">
    <property type="entry name" value="Prot_kinase_dom"/>
</dbReference>
<dbReference type="Gene3D" id="1.10.510.10">
    <property type="entry name" value="Transferase(Phosphotransferase) domain 1"/>
    <property type="match status" value="1"/>
</dbReference>
<dbReference type="Pfam" id="PF00069">
    <property type="entry name" value="Pkinase"/>
    <property type="match status" value="1"/>
</dbReference>
<dbReference type="OrthoDB" id="2424465at2759"/>
<sequence>MHYKLIAHILVDLGLCKPVNYEAKSNEIYGIILYVAPEVLRGNPFTPASDIYSLGMLMWKLTSRKAPFGHRTHDAHLIINIFVQRLPTSGETFHIIFKWRQNKIFEKADEEMKNNIGLEISTQHPEAYDLSRPLNGDDDYNDDDEFYKDIDDDNESNTIENNYYELIILMKC</sequence>
<dbReference type="GO" id="GO:0005524">
    <property type="term" value="F:ATP binding"/>
    <property type="evidence" value="ECO:0007669"/>
    <property type="project" value="UniProtKB-KW"/>
</dbReference>
<evidence type="ECO:0000256" key="5">
    <source>
        <dbReference type="ARBA" id="ARBA00022840"/>
    </source>
</evidence>
<evidence type="ECO:0000256" key="3">
    <source>
        <dbReference type="ARBA" id="ARBA00022741"/>
    </source>
</evidence>
<dbReference type="GO" id="GO:0004674">
    <property type="term" value="F:protein serine/threonine kinase activity"/>
    <property type="evidence" value="ECO:0007669"/>
    <property type="project" value="UniProtKB-KW"/>
</dbReference>
<comment type="caution">
    <text evidence="7">The sequence shown here is derived from an EMBL/GenBank/DDBJ whole genome shotgun (WGS) entry which is preliminary data.</text>
</comment>
<organism evidence="7 8">
    <name type="scientific">Diversispora epigaea</name>
    <dbReference type="NCBI Taxonomy" id="1348612"/>
    <lineage>
        <taxon>Eukaryota</taxon>
        <taxon>Fungi</taxon>
        <taxon>Fungi incertae sedis</taxon>
        <taxon>Mucoromycota</taxon>
        <taxon>Glomeromycotina</taxon>
        <taxon>Glomeromycetes</taxon>
        <taxon>Diversisporales</taxon>
        <taxon>Diversisporaceae</taxon>
        <taxon>Diversispora</taxon>
    </lineage>
</organism>
<dbReference type="PANTHER" id="PTHR24351">
    <property type="entry name" value="RIBOSOMAL PROTEIN S6 KINASE"/>
    <property type="match status" value="1"/>
</dbReference>
<dbReference type="STRING" id="1348612.A0A397HHA7"/>
<proteinExistence type="predicted"/>
<dbReference type="PROSITE" id="PS50011">
    <property type="entry name" value="PROTEIN_KINASE_DOM"/>
    <property type="match status" value="1"/>
</dbReference>
<dbReference type="InterPro" id="IPR011009">
    <property type="entry name" value="Kinase-like_dom_sf"/>
</dbReference>
<evidence type="ECO:0000256" key="2">
    <source>
        <dbReference type="ARBA" id="ARBA00022679"/>
    </source>
</evidence>
<keyword evidence="1" id="KW-0723">Serine/threonine-protein kinase</keyword>
<evidence type="ECO:0000256" key="1">
    <source>
        <dbReference type="ARBA" id="ARBA00022527"/>
    </source>
</evidence>
<dbReference type="AlphaFoldDB" id="A0A397HHA7"/>
<dbReference type="EMBL" id="PQFF01000320">
    <property type="protein sequence ID" value="RHZ60904.1"/>
    <property type="molecule type" value="Genomic_DNA"/>
</dbReference>
<reference evidence="7 8" key="1">
    <citation type="submission" date="2018-08" db="EMBL/GenBank/DDBJ databases">
        <title>Genome and evolution of the arbuscular mycorrhizal fungus Diversispora epigaea (formerly Glomus versiforme) and its bacterial endosymbionts.</title>
        <authorList>
            <person name="Sun X."/>
            <person name="Fei Z."/>
            <person name="Harrison M."/>
        </authorList>
    </citation>
    <scope>NUCLEOTIDE SEQUENCE [LARGE SCALE GENOMIC DNA]</scope>
    <source>
        <strain evidence="7 8">IT104</strain>
    </source>
</reference>
<dbReference type="SUPFAM" id="SSF56112">
    <property type="entry name" value="Protein kinase-like (PK-like)"/>
    <property type="match status" value="1"/>
</dbReference>
<protein>
    <recommendedName>
        <fullName evidence="6">Protein kinase domain-containing protein</fullName>
    </recommendedName>
</protein>